<dbReference type="Pfam" id="PF01936">
    <property type="entry name" value="NYN"/>
    <property type="match status" value="1"/>
</dbReference>
<dbReference type="InterPro" id="IPR021139">
    <property type="entry name" value="NYN"/>
</dbReference>
<gene>
    <name evidence="2" type="ORF">V8G54_029797</name>
</gene>
<sequence length="173" mass="19398">MGEGGAATAVAEAQYSLAKTSVWWDIENCQVPKGCDPHAIAQNISSALVRMNYCGPVSISAYGDTTGITASLPRVSGFGLVSWLEDLPLRRVNHYNLLTMTSNPLLTPYIMPFRYPSIWNPLQKFIQEIRNFLVQEGNLILDIMGRQMGESQINQMDQRSRILQLDFKKMMAI</sequence>
<proteinExistence type="predicted"/>
<dbReference type="EMBL" id="CP144692">
    <property type="protein sequence ID" value="WVY97646.1"/>
    <property type="molecule type" value="Genomic_DNA"/>
</dbReference>
<evidence type="ECO:0000313" key="2">
    <source>
        <dbReference type="EMBL" id="WVY97646.1"/>
    </source>
</evidence>
<dbReference type="GO" id="GO:0010468">
    <property type="term" value="P:regulation of gene expression"/>
    <property type="evidence" value="ECO:0007669"/>
    <property type="project" value="InterPro"/>
</dbReference>
<dbReference type="PANTHER" id="PTHR14379:SF7">
    <property type="entry name" value="ENDONUCLEASE OR GLYCOSYL HYDROLASE-RELATED"/>
    <property type="match status" value="1"/>
</dbReference>
<dbReference type="CDD" id="cd10910">
    <property type="entry name" value="PIN_limkain_b1_N_like"/>
    <property type="match status" value="1"/>
</dbReference>
<reference evidence="2 3" key="1">
    <citation type="journal article" date="2023" name="Life. Sci Alliance">
        <title>Evolutionary insights into 3D genome organization and epigenetic landscape of Vigna mungo.</title>
        <authorList>
            <person name="Junaid A."/>
            <person name="Singh B."/>
            <person name="Bhatia S."/>
        </authorList>
    </citation>
    <scope>NUCLEOTIDE SEQUENCE [LARGE SCALE GENOMIC DNA]</scope>
    <source>
        <strain evidence="2">Urdbean</strain>
    </source>
</reference>
<dbReference type="GO" id="GO:0005777">
    <property type="term" value="C:peroxisome"/>
    <property type="evidence" value="ECO:0007669"/>
    <property type="project" value="InterPro"/>
</dbReference>
<name>A0AAQ3RKN9_VIGMU</name>
<dbReference type="Proteomes" id="UP001374535">
    <property type="component" value="Chromosome 9"/>
</dbReference>
<dbReference type="InterPro" id="IPR024768">
    <property type="entry name" value="Marf1"/>
</dbReference>
<organism evidence="2 3">
    <name type="scientific">Vigna mungo</name>
    <name type="common">Black gram</name>
    <name type="synonym">Phaseolus mungo</name>
    <dbReference type="NCBI Taxonomy" id="3915"/>
    <lineage>
        <taxon>Eukaryota</taxon>
        <taxon>Viridiplantae</taxon>
        <taxon>Streptophyta</taxon>
        <taxon>Embryophyta</taxon>
        <taxon>Tracheophyta</taxon>
        <taxon>Spermatophyta</taxon>
        <taxon>Magnoliopsida</taxon>
        <taxon>eudicotyledons</taxon>
        <taxon>Gunneridae</taxon>
        <taxon>Pentapetalae</taxon>
        <taxon>rosids</taxon>
        <taxon>fabids</taxon>
        <taxon>Fabales</taxon>
        <taxon>Fabaceae</taxon>
        <taxon>Papilionoideae</taxon>
        <taxon>50 kb inversion clade</taxon>
        <taxon>NPAAA clade</taxon>
        <taxon>indigoferoid/millettioid clade</taxon>
        <taxon>Phaseoleae</taxon>
        <taxon>Vigna</taxon>
    </lineage>
</organism>
<protein>
    <recommendedName>
        <fullName evidence="1">NYN domain-containing protein</fullName>
    </recommendedName>
</protein>
<dbReference type="PANTHER" id="PTHR14379">
    <property type="entry name" value="LIMKAIN B LKAP"/>
    <property type="match status" value="1"/>
</dbReference>
<evidence type="ECO:0000313" key="3">
    <source>
        <dbReference type="Proteomes" id="UP001374535"/>
    </source>
</evidence>
<evidence type="ECO:0000259" key="1">
    <source>
        <dbReference type="Pfam" id="PF01936"/>
    </source>
</evidence>
<dbReference type="GO" id="GO:0004540">
    <property type="term" value="F:RNA nuclease activity"/>
    <property type="evidence" value="ECO:0007669"/>
    <property type="project" value="InterPro"/>
</dbReference>
<dbReference type="AlphaFoldDB" id="A0AAQ3RKN9"/>
<keyword evidence="3" id="KW-1185">Reference proteome</keyword>
<feature type="domain" description="NYN" evidence="1">
    <location>
        <begin position="19"/>
        <end position="69"/>
    </location>
</feature>
<accession>A0AAQ3RKN9</accession>